<comment type="caution">
    <text evidence="1">The sequence shown here is derived from an EMBL/GenBank/DDBJ whole genome shotgun (WGS) entry which is preliminary data.</text>
</comment>
<dbReference type="AlphaFoldDB" id="A0A841Y799"/>
<dbReference type="EMBL" id="JAARPL010000006">
    <property type="protein sequence ID" value="MBC1372688.1"/>
    <property type="molecule type" value="Genomic_DNA"/>
</dbReference>
<dbReference type="RefSeq" id="WP_185377113.1">
    <property type="nucleotide sequence ID" value="NZ_JAARPL010000006.1"/>
</dbReference>
<evidence type="ECO:0000313" key="2">
    <source>
        <dbReference type="Proteomes" id="UP000591929"/>
    </source>
</evidence>
<sequence length="45" mass="5201">MNQSEKIVHPISIKYELETNAELGEGKLQFYVGNQDICSYKKIIK</sequence>
<protein>
    <submittedName>
        <fullName evidence="1">Uncharacterized protein</fullName>
    </submittedName>
</protein>
<evidence type="ECO:0000313" key="1">
    <source>
        <dbReference type="EMBL" id="MBC1372688.1"/>
    </source>
</evidence>
<accession>A0A841Y799</accession>
<proteinExistence type="predicted"/>
<dbReference type="Proteomes" id="UP000591929">
    <property type="component" value="Unassembled WGS sequence"/>
</dbReference>
<reference evidence="1 2" key="1">
    <citation type="submission" date="2020-03" db="EMBL/GenBank/DDBJ databases">
        <title>Soil Listeria distribution.</title>
        <authorList>
            <person name="Liao J."/>
            <person name="Wiedmann M."/>
        </authorList>
    </citation>
    <scope>NUCLEOTIDE SEQUENCE [LARGE SCALE GENOMIC DNA]</scope>
    <source>
        <strain evidence="1 2">FSL L7-1681</strain>
    </source>
</reference>
<organism evidence="1 2">
    <name type="scientific">Listeria booriae</name>
    <dbReference type="NCBI Taxonomy" id="1552123"/>
    <lineage>
        <taxon>Bacteria</taxon>
        <taxon>Bacillati</taxon>
        <taxon>Bacillota</taxon>
        <taxon>Bacilli</taxon>
        <taxon>Bacillales</taxon>
        <taxon>Listeriaceae</taxon>
        <taxon>Listeria</taxon>
    </lineage>
</organism>
<gene>
    <name evidence="1" type="ORF">HB847_09955</name>
</gene>
<name>A0A841Y799_9LIST</name>